<evidence type="ECO:0000256" key="2">
    <source>
        <dbReference type="ARBA" id="ARBA00023002"/>
    </source>
</evidence>
<dbReference type="CDD" id="cd11731">
    <property type="entry name" value="Lin1944_like_SDR_c"/>
    <property type="match status" value="1"/>
</dbReference>
<dbReference type="EMBL" id="JAVBVO010000001">
    <property type="protein sequence ID" value="MDZ5757198.1"/>
    <property type="molecule type" value="Genomic_DNA"/>
</dbReference>
<dbReference type="GO" id="GO:0016491">
    <property type="term" value="F:oxidoreductase activity"/>
    <property type="evidence" value="ECO:0007669"/>
    <property type="project" value="UniProtKB-KW"/>
</dbReference>
<dbReference type="SUPFAM" id="SSF51735">
    <property type="entry name" value="NAD(P)-binding Rossmann-fold domains"/>
    <property type="match status" value="1"/>
</dbReference>
<dbReference type="RefSeq" id="WP_201730399.1">
    <property type="nucleotide sequence ID" value="NZ_CAJGUR010000009.1"/>
</dbReference>
<accession>A0AAW9K4E1</accession>
<comment type="caution">
    <text evidence="3">The sequence shown here is derived from an EMBL/GenBank/DDBJ whole genome shotgun (WGS) entry which is preliminary data.</text>
</comment>
<name>A0AAW9K4E1_CARML</name>
<dbReference type="Gene3D" id="3.40.50.720">
    <property type="entry name" value="NAD(P)-binding Rossmann-like Domain"/>
    <property type="match status" value="1"/>
</dbReference>
<keyword evidence="2" id="KW-0560">Oxidoreductase</keyword>
<dbReference type="InterPro" id="IPR002347">
    <property type="entry name" value="SDR_fam"/>
</dbReference>
<dbReference type="AlphaFoldDB" id="A0AAW9K4E1"/>
<dbReference type="InterPro" id="IPR051122">
    <property type="entry name" value="SDR_DHRS6-like"/>
</dbReference>
<evidence type="ECO:0000313" key="4">
    <source>
        <dbReference type="Proteomes" id="UP001290462"/>
    </source>
</evidence>
<proteinExistence type="inferred from homology"/>
<dbReference type="InterPro" id="IPR036291">
    <property type="entry name" value="NAD(P)-bd_dom_sf"/>
</dbReference>
<evidence type="ECO:0000256" key="1">
    <source>
        <dbReference type="ARBA" id="ARBA00006484"/>
    </source>
</evidence>
<protein>
    <submittedName>
        <fullName evidence="3">Short chain dehydrogenase</fullName>
    </submittedName>
</protein>
<dbReference type="NCBIfam" id="NF005754">
    <property type="entry name" value="PRK07578.1"/>
    <property type="match status" value="1"/>
</dbReference>
<dbReference type="PRINTS" id="PR00081">
    <property type="entry name" value="GDHRDH"/>
</dbReference>
<dbReference type="PANTHER" id="PTHR43477">
    <property type="entry name" value="DIHYDROANTICAPSIN 7-DEHYDROGENASE"/>
    <property type="match status" value="1"/>
</dbReference>
<comment type="similarity">
    <text evidence="1">Belongs to the short-chain dehydrogenases/reductases (SDR) family.</text>
</comment>
<evidence type="ECO:0000313" key="3">
    <source>
        <dbReference type="EMBL" id="MDZ5757198.1"/>
    </source>
</evidence>
<gene>
    <name evidence="3" type="ORF">RAK27_00845</name>
</gene>
<dbReference type="Proteomes" id="UP001290462">
    <property type="component" value="Unassembled WGS sequence"/>
</dbReference>
<dbReference type="Pfam" id="PF13561">
    <property type="entry name" value="adh_short_C2"/>
    <property type="match status" value="1"/>
</dbReference>
<reference evidence="3" key="1">
    <citation type="submission" date="2023-08" db="EMBL/GenBank/DDBJ databases">
        <title>Genomic characterization of piscicolin 126 produced by Carnobacterium maltaromaticum CM22 strain isolated from salmon (Salmo salar).</title>
        <authorList>
            <person name="Gonzalez-Gragera E."/>
            <person name="Garcia-Lopez J.D."/>
            <person name="Teso-Perez C."/>
            <person name="Gimenez-Hernandez I."/>
            <person name="Peralta-Sanchez J.M."/>
            <person name="Valdivia E."/>
            <person name="Montalban-Lopez M."/>
            <person name="Martin-Platero A.M."/>
            <person name="Banos A."/>
            <person name="Martinez-Bueno M."/>
        </authorList>
    </citation>
    <scope>NUCLEOTIDE SEQUENCE</scope>
    <source>
        <strain evidence="3">CM22</strain>
    </source>
</reference>
<dbReference type="PANTHER" id="PTHR43477:SF1">
    <property type="entry name" value="DIHYDROANTICAPSIN 7-DEHYDROGENASE"/>
    <property type="match status" value="1"/>
</dbReference>
<organism evidence="3 4">
    <name type="scientific">Carnobacterium maltaromaticum</name>
    <name type="common">Carnobacterium piscicola</name>
    <dbReference type="NCBI Taxonomy" id="2751"/>
    <lineage>
        <taxon>Bacteria</taxon>
        <taxon>Bacillati</taxon>
        <taxon>Bacillota</taxon>
        <taxon>Bacilli</taxon>
        <taxon>Lactobacillales</taxon>
        <taxon>Carnobacteriaceae</taxon>
        <taxon>Carnobacterium</taxon>
    </lineage>
</organism>
<sequence length="200" mass="21065">MKKALIIGGNGTIGSAVSNALNDSYEIITAGRTHGDVKVDITSVESITRLFETVGEVDAVIITAGQAHFGALKDMTPQDNLISVNSKLLGQVNTVLIGTNYVKDHGSFTLVTGIMMDDPILAGASAALANGGVKAFAKSAALELPRGIRINTVSPNVLEESWKNYKDFFIGFNPVSAKKVANAFVKSVKGGQTGQSYEVY</sequence>